<sequence>MKNKELKNGELKRKKVAIEEINILKNKILRDKIYEFKKKYNKKPNHGTHILNDFLEFLPNNFAISSINSYLFKINQIFYSQNFFIFIYLPIFGLKLCKDFIIKIRCIFGIQGKPFPFHVISA</sequence>
<evidence type="ECO:0000313" key="2">
    <source>
        <dbReference type="EMBL" id="GAH38476.1"/>
    </source>
</evidence>
<protein>
    <submittedName>
        <fullName evidence="2">Uncharacterized protein</fullName>
    </submittedName>
</protein>
<accession>X1EYP2</accession>
<proteinExistence type="predicted"/>
<keyword evidence="1" id="KW-0472">Membrane</keyword>
<keyword evidence="1" id="KW-1133">Transmembrane helix</keyword>
<keyword evidence="1" id="KW-0812">Transmembrane</keyword>
<gene>
    <name evidence="2" type="ORF">S03H2_20610</name>
</gene>
<name>X1EYP2_9ZZZZ</name>
<comment type="caution">
    <text evidence="2">The sequence shown here is derived from an EMBL/GenBank/DDBJ whole genome shotgun (WGS) entry which is preliminary data.</text>
</comment>
<evidence type="ECO:0000256" key="1">
    <source>
        <dbReference type="SAM" id="Phobius"/>
    </source>
</evidence>
<reference evidence="2" key="1">
    <citation type="journal article" date="2014" name="Front. Microbiol.">
        <title>High frequency of phylogenetically diverse reductive dehalogenase-homologous genes in deep subseafloor sedimentary metagenomes.</title>
        <authorList>
            <person name="Kawai M."/>
            <person name="Futagami T."/>
            <person name="Toyoda A."/>
            <person name="Takaki Y."/>
            <person name="Nishi S."/>
            <person name="Hori S."/>
            <person name="Arai W."/>
            <person name="Tsubouchi T."/>
            <person name="Morono Y."/>
            <person name="Uchiyama I."/>
            <person name="Ito T."/>
            <person name="Fujiyama A."/>
            <person name="Inagaki F."/>
            <person name="Takami H."/>
        </authorList>
    </citation>
    <scope>NUCLEOTIDE SEQUENCE</scope>
    <source>
        <strain evidence="2">Expedition CK06-06</strain>
    </source>
</reference>
<dbReference type="AlphaFoldDB" id="X1EYP2"/>
<dbReference type="EMBL" id="BARU01010882">
    <property type="protein sequence ID" value="GAH38476.1"/>
    <property type="molecule type" value="Genomic_DNA"/>
</dbReference>
<organism evidence="2">
    <name type="scientific">marine sediment metagenome</name>
    <dbReference type="NCBI Taxonomy" id="412755"/>
    <lineage>
        <taxon>unclassified sequences</taxon>
        <taxon>metagenomes</taxon>
        <taxon>ecological metagenomes</taxon>
    </lineage>
</organism>
<feature type="transmembrane region" description="Helical" evidence="1">
    <location>
        <begin position="77"/>
        <end position="97"/>
    </location>
</feature>